<proteinExistence type="predicted"/>
<feature type="domain" description="ATP-grasp" evidence="2">
    <location>
        <begin position="104"/>
        <end position="310"/>
    </location>
</feature>
<evidence type="ECO:0000256" key="1">
    <source>
        <dbReference type="PROSITE-ProRule" id="PRU00409"/>
    </source>
</evidence>
<evidence type="ECO:0000313" key="4">
    <source>
        <dbReference type="Proteomes" id="UP000193450"/>
    </source>
</evidence>
<dbReference type="Proteomes" id="UP000193450">
    <property type="component" value="Chromosome"/>
</dbReference>
<dbReference type="PROSITE" id="PS50975">
    <property type="entry name" value="ATP_GRASP"/>
    <property type="match status" value="1"/>
</dbReference>
<keyword evidence="4" id="KW-1185">Reference proteome</keyword>
<accession>A0A1X9N9X3</accession>
<dbReference type="AlphaFoldDB" id="A0A1X9N9X3"/>
<evidence type="ECO:0000313" key="3">
    <source>
        <dbReference type="EMBL" id="ARN73222.1"/>
    </source>
</evidence>
<dbReference type="InterPro" id="IPR011761">
    <property type="entry name" value="ATP-grasp"/>
</dbReference>
<dbReference type="EMBL" id="CP019343">
    <property type="protein sequence ID" value="ARN73222.1"/>
    <property type="molecule type" value="Genomic_DNA"/>
</dbReference>
<gene>
    <name evidence="3" type="ORF">BST96_03335</name>
</gene>
<dbReference type="KEGG" id="osg:BST96_03335"/>
<protein>
    <recommendedName>
        <fullName evidence="2">ATP-grasp domain-containing protein</fullName>
    </recommendedName>
</protein>
<dbReference type="RefSeq" id="WP_085757331.1">
    <property type="nucleotide sequence ID" value="NZ_CP019343.1"/>
</dbReference>
<dbReference type="OrthoDB" id="9803907at2"/>
<keyword evidence="1" id="KW-0067">ATP-binding</keyword>
<dbReference type="GO" id="GO:0046872">
    <property type="term" value="F:metal ion binding"/>
    <property type="evidence" value="ECO:0007669"/>
    <property type="project" value="InterPro"/>
</dbReference>
<dbReference type="STRING" id="716816.BST96_03335"/>
<dbReference type="Gene3D" id="3.30.470.20">
    <property type="entry name" value="ATP-grasp fold, B domain"/>
    <property type="match status" value="1"/>
</dbReference>
<name>A0A1X9N9X3_9GAMM</name>
<sequence>MYNNGLFAANRLANDYQQVQKVILLSEFVRASMWASERLQIIQEAQNIASIVELVKAENIDFVVNLNSIYGSAGIVETLTAMDIPCIGSNRTFSATEIDKRDFRHWLIGKGFTSPLILHEGMFDEIEAQMDQFDYPLVIKPDSQIGPKVSPCHNKEELKNYLAESAQRFPYARNVVLFSIEEYIPLMDELYVTYFMCGGKAIIWESNRLPHSWKATRDAGECAYGLIPNPNFEPYREQITQYLESAAEFTDNCIGIIQCGIAEDYSLFFVESNARPPTACLGLFDDPLAVLEALRDQDYDRLQALLAGVESHGAAIALMHKADTIEVDVDTLNQLEGFSYWPNSVEKEQGKYISHRRGAPSFLHVHGNTIDEVVARLQQHLPTIEKTGDYLTIVPESIKALYLAQGGASKV</sequence>
<evidence type="ECO:0000259" key="2">
    <source>
        <dbReference type="PROSITE" id="PS50975"/>
    </source>
</evidence>
<reference evidence="3 4" key="1">
    <citation type="submission" date="2016-11" db="EMBL/GenBank/DDBJ databases">
        <title>Trade-off between light-utilization and light-protection in marine flavobacteria.</title>
        <authorList>
            <person name="Kumagai Y."/>
        </authorList>
    </citation>
    <scope>NUCLEOTIDE SEQUENCE [LARGE SCALE GENOMIC DNA]</scope>
    <source>
        <strain evidence="3 4">NBRC 107125</strain>
    </source>
</reference>
<keyword evidence="1" id="KW-0547">Nucleotide-binding</keyword>
<organism evidence="3 4">
    <name type="scientific">Oceanicoccus sagamiensis</name>
    <dbReference type="NCBI Taxonomy" id="716816"/>
    <lineage>
        <taxon>Bacteria</taxon>
        <taxon>Pseudomonadati</taxon>
        <taxon>Pseudomonadota</taxon>
        <taxon>Gammaproteobacteria</taxon>
        <taxon>Cellvibrionales</taxon>
        <taxon>Spongiibacteraceae</taxon>
        <taxon>Oceanicoccus</taxon>
    </lineage>
</organism>
<dbReference type="SUPFAM" id="SSF56059">
    <property type="entry name" value="Glutathione synthetase ATP-binding domain-like"/>
    <property type="match status" value="1"/>
</dbReference>
<dbReference type="GO" id="GO:0005524">
    <property type="term" value="F:ATP binding"/>
    <property type="evidence" value="ECO:0007669"/>
    <property type="project" value="UniProtKB-UniRule"/>
</dbReference>